<reference evidence="1 2" key="1">
    <citation type="submission" date="2023-03" db="EMBL/GenBank/DDBJ databases">
        <title>High recombination rates correlate with genetic variation in Cardiocondyla obscurior ants.</title>
        <authorList>
            <person name="Errbii M."/>
        </authorList>
    </citation>
    <scope>NUCLEOTIDE SEQUENCE [LARGE SCALE GENOMIC DNA]</scope>
    <source>
        <strain evidence="1">Alpha-2009</strain>
        <tissue evidence="1">Whole body</tissue>
    </source>
</reference>
<accession>A0AAW2GUZ0</accession>
<keyword evidence="2" id="KW-1185">Reference proteome</keyword>
<gene>
    <name evidence="1" type="ORF">PUN28_002523</name>
</gene>
<sequence>MECNRESLRSSSSYDYIINILLFPFMQKVCGRIKAINFISVSASKKSRQTREKAIIPTLNRNAKFRNRIIGSDRRMNLNWWIYMPNTISSSSKGKRHDLRVRIDKKCCRGQNKLLLMTKENRLRLILERGEKYRSMQKHVCSEKKKFDYLIYNFYFMKKRKKKCHYEYPVPVLYLVDN</sequence>
<name>A0AAW2GUZ0_9HYME</name>
<organism evidence="1 2">
    <name type="scientific">Cardiocondyla obscurior</name>
    <dbReference type="NCBI Taxonomy" id="286306"/>
    <lineage>
        <taxon>Eukaryota</taxon>
        <taxon>Metazoa</taxon>
        <taxon>Ecdysozoa</taxon>
        <taxon>Arthropoda</taxon>
        <taxon>Hexapoda</taxon>
        <taxon>Insecta</taxon>
        <taxon>Pterygota</taxon>
        <taxon>Neoptera</taxon>
        <taxon>Endopterygota</taxon>
        <taxon>Hymenoptera</taxon>
        <taxon>Apocrita</taxon>
        <taxon>Aculeata</taxon>
        <taxon>Formicoidea</taxon>
        <taxon>Formicidae</taxon>
        <taxon>Myrmicinae</taxon>
        <taxon>Cardiocondyla</taxon>
    </lineage>
</organism>
<dbReference type="EMBL" id="JADYXP020000002">
    <property type="protein sequence ID" value="KAL0130992.1"/>
    <property type="molecule type" value="Genomic_DNA"/>
</dbReference>
<proteinExistence type="predicted"/>
<comment type="caution">
    <text evidence="1">The sequence shown here is derived from an EMBL/GenBank/DDBJ whole genome shotgun (WGS) entry which is preliminary data.</text>
</comment>
<dbReference type="AlphaFoldDB" id="A0AAW2GUZ0"/>
<protein>
    <submittedName>
        <fullName evidence="1">Uncharacterized protein</fullName>
    </submittedName>
</protein>
<evidence type="ECO:0000313" key="2">
    <source>
        <dbReference type="Proteomes" id="UP001430953"/>
    </source>
</evidence>
<dbReference type="Proteomes" id="UP001430953">
    <property type="component" value="Unassembled WGS sequence"/>
</dbReference>
<evidence type="ECO:0000313" key="1">
    <source>
        <dbReference type="EMBL" id="KAL0130992.1"/>
    </source>
</evidence>